<sequence>MESLWNLAVLFLVALFASNVSASPVENMLPPWNARGPTTTSSATFATLTVSTQTPGANCTTTLLGGGKFGPLKQATCTFYESYTTITEYVDCGGCALETLGLGPGPVVRCGTNTKAPLGTETVTTCSSSAATGPTAPAKPTATATYAGR</sequence>
<evidence type="ECO:0000313" key="1">
    <source>
        <dbReference type="EMBL" id="GME26570.1"/>
    </source>
</evidence>
<dbReference type="Proteomes" id="UP001165186">
    <property type="component" value="Unassembled WGS sequence"/>
</dbReference>
<evidence type="ECO:0000313" key="2">
    <source>
        <dbReference type="Proteomes" id="UP001165186"/>
    </source>
</evidence>
<proteinExistence type="predicted"/>
<name>A0ACB5S175_9PEZI</name>
<protein>
    <submittedName>
        <fullName evidence="1">Uncharacterized protein</fullName>
    </submittedName>
</protein>
<comment type="caution">
    <text evidence="1">The sequence shown here is derived from an EMBL/GenBank/DDBJ whole genome shotgun (WGS) entry which is preliminary data.</text>
</comment>
<dbReference type="EMBL" id="BSXG01000029">
    <property type="protein sequence ID" value="GME26570.1"/>
    <property type="molecule type" value="Genomic_DNA"/>
</dbReference>
<gene>
    <name evidence="1" type="primary">g9648</name>
    <name evidence="1" type="ORF">NpPPO83_00009648</name>
</gene>
<accession>A0ACB5S175</accession>
<reference evidence="1" key="1">
    <citation type="submission" date="2024-09" db="EMBL/GenBank/DDBJ databases">
        <title>Draft Genome Sequences of Neofusicoccum parvum.</title>
        <authorList>
            <person name="Ashida A."/>
            <person name="Camagna M."/>
            <person name="Tanaka A."/>
            <person name="Takemoto D."/>
        </authorList>
    </citation>
    <scope>NUCLEOTIDE SEQUENCE</scope>
    <source>
        <strain evidence="1">PPO83</strain>
    </source>
</reference>
<keyword evidence="2" id="KW-1185">Reference proteome</keyword>
<organism evidence="1 2">
    <name type="scientific">Neofusicoccum parvum</name>
    <dbReference type="NCBI Taxonomy" id="310453"/>
    <lineage>
        <taxon>Eukaryota</taxon>
        <taxon>Fungi</taxon>
        <taxon>Dikarya</taxon>
        <taxon>Ascomycota</taxon>
        <taxon>Pezizomycotina</taxon>
        <taxon>Dothideomycetes</taxon>
        <taxon>Dothideomycetes incertae sedis</taxon>
        <taxon>Botryosphaeriales</taxon>
        <taxon>Botryosphaeriaceae</taxon>
        <taxon>Neofusicoccum</taxon>
    </lineage>
</organism>